<evidence type="ECO:0000256" key="2">
    <source>
        <dbReference type="ARBA" id="ARBA00022801"/>
    </source>
</evidence>
<dbReference type="RefSeq" id="WP_149433022.1">
    <property type="nucleotide sequence ID" value="NZ_VLNY01000022.1"/>
</dbReference>
<dbReference type="GO" id="GO:0016020">
    <property type="term" value="C:membrane"/>
    <property type="evidence" value="ECO:0007669"/>
    <property type="project" value="GOC"/>
</dbReference>
<reference evidence="8 9" key="1">
    <citation type="submission" date="2019-07" db="EMBL/GenBank/DDBJ databases">
        <title>Rhodococcus cavernicolus sp. nov., isolated from a cave.</title>
        <authorList>
            <person name="Lee S.D."/>
        </authorList>
    </citation>
    <scope>NUCLEOTIDE SEQUENCE [LARGE SCALE GENOMIC DNA]</scope>
    <source>
        <strain evidence="8 9">C1-24</strain>
    </source>
</reference>
<sequence length="648" mass="70339">METYLVGRGIADITGEAADAGMLGYGKKEQRTTGIHTRLRSRAFVFATETDRILLVVNDLPLLFDSIHRAVLDRLATRFGDRYTERNVMLTATHTHCGPGGYSHHHLYNSTTNGFRRKTFEAIVDGIVEAVEHADADIAPATLRLNSGELHDASVNRSRSAFDLNPPSDKAHFPDAIDPQTTLLRIERDGTLVGAVNWFATHNTSMTNTNTLISADNKGYAEYHWERIVSGVDYRTAYDDETGPSIVAALAQTNAGDMSPNLRLKPGHGPTDDEFENTRIIGSRQYDAAAALAADPGTPIDGVIDSRTIYVDLARVDVAAAFTGSGRSERTSGPTAGASSLAGAQVDGPGFPGFREGRNPVWDGLSRQVFYRFSRRLRASQSPKGIALPGGLLNRVRPMVADRAPVQLLRIGQLYLIGIPGEVTIVAGLRLRRTVAAIVGADLEHVLVAGYSNGYIHYVTTPEEYDAQQYEGGSTLFGRWELPALQQIASSLAVSMRDGTVLPAGARPTDPVVREQKSVLRTRVDATPTGRGFGDVQVQPDSSYAPGSRVTVEFVGAYPNNDLRRGDTYVTVQRQAADEWETVADDADWSTIFRWRRGADATSVATITWDIPPHTRAGRYRIGYNGDAVGSSGQVDGFRGTSAEFDVS</sequence>
<evidence type="ECO:0000256" key="5">
    <source>
        <dbReference type="RuleBase" id="RU366019"/>
    </source>
</evidence>
<feature type="binding site" evidence="4">
    <location>
        <position position="202"/>
    </location>
    <ligand>
        <name>Zn(2+)</name>
        <dbReference type="ChEBI" id="CHEBI:29105"/>
    </ligand>
</feature>
<dbReference type="EC" id="3.5.1.23" evidence="5"/>
<feature type="binding site" evidence="4">
    <location>
        <position position="458"/>
    </location>
    <ligand>
        <name>Zn(2+)</name>
        <dbReference type="ChEBI" id="CHEBI:29105"/>
    </ligand>
</feature>
<evidence type="ECO:0000256" key="4">
    <source>
        <dbReference type="PIRSR" id="PIRSR606823-2"/>
    </source>
</evidence>
<dbReference type="EMBL" id="VLNY01000022">
    <property type="protein sequence ID" value="KAA0017392.1"/>
    <property type="molecule type" value="Genomic_DNA"/>
</dbReference>
<feature type="active site" description="Nucleophile" evidence="3">
    <location>
        <position position="259"/>
    </location>
</feature>
<keyword evidence="4" id="KW-0479">Metal-binding</keyword>
<dbReference type="GO" id="GO:0046872">
    <property type="term" value="F:metal ion binding"/>
    <property type="evidence" value="ECO:0007669"/>
    <property type="project" value="UniProtKB-KW"/>
</dbReference>
<keyword evidence="4" id="KW-0862">Zinc</keyword>
<evidence type="ECO:0000259" key="7">
    <source>
        <dbReference type="Pfam" id="PF17048"/>
    </source>
</evidence>
<dbReference type="AlphaFoldDB" id="A0A5A7S7E6"/>
<dbReference type="InterPro" id="IPR031331">
    <property type="entry name" value="NEUT/ALK_ceramidase_C"/>
</dbReference>
<dbReference type="GO" id="GO:0005576">
    <property type="term" value="C:extracellular region"/>
    <property type="evidence" value="ECO:0007669"/>
    <property type="project" value="TreeGrafter"/>
</dbReference>
<name>A0A5A7S7E6_9NOCA</name>
<dbReference type="GO" id="GO:0017040">
    <property type="term" value="F:N-acylsphingosine amidohydrolase activity"/>
    <property type="evidence" value="ECO:0007669"/>
    <property type="project" value="UniProtKB-UniRule"/>
</dbReference>
<feature type="binding site" evidence="4">
    <location>
        <position position="422"/>
    </location>
    <ligand>
        <name>Zn(2+)</name>
        <dbReference type="ChEBI" id="CHEBI:29105"/>
    </ligand>
</feature>
<dbReference type="Pfam" id="PF04734">
    <property type="entry name" value="Ceramidase_alk"/>
    <property type="match status" value="1"/>
</dbReference>
<comment type="cofactor">
    <cofactor evidence="4">
        <name>Zn(2+)</name>
        <dbReference type="ChEBI" id="CHEBI:29105"/>
    </cofactor>
    <text evidence="4">Binds 1 zinc ion per subunit.</text>
</comment>
<dbReference type="Gene3D" id="2.60.40.2300">
    <property type="entry name" value="Neutral/alkaline non-lysosomal ceramidase, C-terminal domain"/>
    <property type="match status" value="1"/>
</dbReference>
<keyword evidence="5" id="KW-0443">Lipid metabolism</keyword>
<evidence type="ECO:0000313" key="8">
    <source>
        <dbReference type="EMBL" id="KAA0017392.1"/>
    </source>
</evidence>
<dbReference type="InterPro" id="IPR006823">
    <property type="entry name" value="Ceramidase_alk"/>
</dbReference>
<feature type="domain" description="Neutral/alkaline non-lysosomal ceramidase N-terminal" evidence="6">
    <location>
        <begin position="4"/>
        <end position="487"/>
    </location>
</feature>
<proteinExistence type="inferred from homology"/>
<dbReference type="PANTHER" id="PTHR12670">
    <property type="entry name" value="CERAMIDASE"/>
    <property type="match status" value="1"/>
</dbReference>
<organism evidence="8 9">
    <name type="scientific">Antrihabitans cavernicola</name>
    <dbReference type="NCBI Taxonomy" id="2495913"/>
    <lineage>
        <taxon>Bacteria</taxon>
        <taxon>Bacillati</taxon>
        <taxon>Actinomycetota</taxon>
        <taxon>Actinomycetes</taxon>
        <taxon>Mycobacteriales</taxon>
        <taxon>Nocardiaceae</taxon>
        <taxon>Antrihabitans</taxon>
    </lineage>
</organism>
<keyword evidence="9" id="KW-1185">Reference proteome</keyword>
<keyword evidence="2 5" id="KW-0378">Hydrolase</keyword>
<gene>
    <name evidence="8" type="ORF">FOY51_25180</name>
</gene>
<dbReference type="GO" id="GO:0046512">
    <property type="term" value="P:sphingosine biosynthetic process"/>
    <property type="evidence" value="ECO:0007669"/>
    <property type="project" value="TreeGrafter"/>
</dbReference>
<comment type="catalytic activity">
    <reaction evidence="5">
        <text>an N-acylsphing-4-enine + H2O = sphing-4-enine + a fatty acid</text>
        <dbReference type="Rhea" id="RHEA:20856"/>
        <dbReference type="ChEBI" id="CHEBI:15377"/>
        <dbReference type="ChEBI" id="CHEBI:28868"/>
        <dbReference type="ChEBI" id="CHEBI:52639"/>
        <dbReference type="ChEBI" id="CHEBI:57756"/>
        <dbReference type="EC" id="3.5.1.23"/>
    </reaction>
</comment>
<accession>A0A5A7S7E6</accession>
<comment type="caution">
    <text evidence="8">The sequence shown here is derived from an EMBL/GenBank/DDBJ whole genome shotgun (WGS) entry which is preliminary data.</text>
</comment>
<dbReference type="Proteomes" id="UP000322244">
    <property type="component" value="Unassembled WGS sequence"/>
</dbReference>
<dbReference type="GO" id="GO:0042759">
    <property type="term" value="P:long-chain fatty acid biosynthetic process"/>
    <property type="evidence" value="ECO:0007669"/>
    <property type="project" value="TreeGrafter"/>
</dbReference>
<dbReference type="InterPro" id="IPR031329">
    <property type="entry name" value="NEUT/ALK_ceramidase_N"/>
</dbReference>
<evidence type="ECO:0000313" key="9">
    <source>
        <dbReference type="Proteomes" id="UP000322244"/>
    </source>
</evidence>
<feature type="binding site" evidence="4">
    <location>
        <position position="94"/>
    </location>
    <ligand>
        <name>Zn(2+)</name>
        <dbReference type="ChEBI" id="CHEBI:29105"/>
    </ligand>
</feature>
<evidence type="ECO:0000256" key="3">
    <source>
        <dbReference type="PIRSR" id="PIRSR606823-1"/>
    </source>
</evidence>
<feature type="domain" description="Neutral/alkaline non-lysosomal ceramidase C-terminal" evidence="7">
    <location>
        <begin position="491"/>
        <end position="647"/>
    </location>
</feature>
<dbReference type="GO" id="GO:0046514">
    <property type="term" value="P:ceramide catabolic process"/>
    <property type="evidence" value="ECO:0007669"/>
    <property type="project" value="InterPro"/>
</dbReference>
<evidence type="ECO:0000259" key="6">
    <source>
        <dbReference type="Pfam" id="PF04734"/>
    </source>
</evidence>
<protein>
    <recommendedName>
        <fullName evidence="5">Neutral ceramidase</fullName>
        <ecNumber evidence="5">3.5.1.23</ecNumber>
    </recommendedName>
</protein>
<dbReference type="Pfam" id="PF17048">
    <property type="entry name" value="Ceramidse_alk_C"/>
    <property type="match status" value="1"/>
</dbReference>
<evidence type="ECO:0000256" key="1">
    <source>
        <dbReference type="ARBA" id="ARBA00009835"/>
    </source>
</evidence>
<dbReference type="PANTHER" id="PTHR12670:SF1">
    <property type="entry name" value="NEUTRAL CERAMIDASE"/>
    <property type="match status" value="1"/>
</dbReference>
<dbReference type="InterPro" id="IPR038445">
    <property type="entry name" value="NCDase_C_sf"/>
</dbReference>
<keyword evidence="5" id="KW-0746">Sphingolipid metabolism</keyword>
<dbReference type="OrthoDB" id="6899210at2"/>
<comment type="similarity">
    <text evidence="1 5">Belongs to the neutral ceramidase family.</text>
</comment>